<feature type="transmembrane region" description="Helical" evidence="2">
    <location>
        <begin position="61"/>
        <end position="83"/>
    </location>
</feature>
<feature type="transmembrane region" description="Helical" evidence="2">
    <location>
        <begin position="31"/>
        <end position="49"/>
    </location>
</feature>
<reference evidence="3" key="1">
    <citation type="submission" date="2024-05" db="EMBL/GenBank/DDBJ databases">
        <title>Herbiconiux sp. A18JL235.</title>
        <authorList>
            <person name="Zhang G."/>
        </authorList>
    </citation>
    <scope>NUCLEOTIDE SEQUENCE</scope>
    <source>
        <strain evidence="3">A18JL235</strain>
    </source>
</reference>
<sequence length="154" mass="16696">MKRPLTNWHTTAHENLTPGERAADRLRNGMGSWPFVAGFVALMLIWFVLNSLDSAWDPYPFILLNLFLSMLAGLQGAILLIAAKRQDSIAAALAQHDFETNLAAKQEIEELMAINRAQLALLAELGSSRGAAGSSNTLPRPALPPFPDPAPPGR</sequence>
<keyword evidence="2" id="KW-0812">Transmembrane</keyword>
<keyword evidence="2" id="KW-1133">Transmembrane helix</keyword>
<keyword evidence="2" id="KW-0472">Membrane</keyword>
<dbReference type="PANTHER" id="PTHR41386">
    <property type="entry name" value="INTEGRAL MEMBRANE PROTEIN-RELATED"/>
    <property type="match status" value="1"/>
</dbReference>
<evidence type="ECO:0000313" key="3">
    <source>
        <dbReference type="EMBL" id="XDI03767.1"/>
    </source>
</evidence>
<dbReference type="AlphaFoldDB" id="A0AB39BCH7"/>
<dbReference type="RefSeq" id="WP_368496185.1">
    <property type="nucleotide sequence ID" value="NZ_CP162511.1"/>
</dbReference>
<feature type="compositionally biased region" description="Pro residues" evidence="1">
    <location>
        <begin position="141"/>
        <end position="154"/>
    </location>
</feature>
<organism evidence="3">
    <name type="scientific">Herbiconiux sp. A18JL235</name>
    <dbReference type="NCBI Taxonomy" id="3152363"/>
    <lineage>
        <taxon>Bacteria</taxon>
        <taxon>Bacillati</taxon>
        <taxon>Actinomycetota</taxon>
        <taxon>Actinomycetes</taxon>
        <taxon>Micrococcales</taxon>
        <taxon>Microbacteriaceae</taxon>
        <taxon>Herbiconiux</taxon>
    </lineage>
</organism>
<feature type="region of interest" description="Disordered" evidence="1">
    <location>
        <begin position="129"/>
        <end position="154"/>
    </location>
</feature>
<evidence type="ECO:0000256" key="1">
    <source>
        <dbReference type="SAM" id="MobiDB-lite"/>
    </source>
</evidence>
<dbReference type="PANTHER" id="PTHR41386:SF1">
    <property type="entry name" value="MEMBRANE PROTEIN"/>
    <property type="match status" value="1"/>
</dbReference>
<evidence type="ECO:0000256" key="2">
    <source>
        <dbReference type="SAM" id="Phobius"/>
    </source>
</evidence>
<dbReference type="InterPro" id="IPR010406">
    <property type="entry name" value="DUF1003"/>
</dbReference>
<gene>
    <name evidence="3" type="ORF">ABFY20_10425</name>
</gene>
<accession>A0AB39BCH7</accession>
<proteinExistence type="predicted"/>
<protein>
    <submittedName>
        <fullName evidence="3">DUF1003 domain-containing protein</fullName>
    </submittedName>
</protein>
<dbReference type="Pfam" id="PF06210">
    <property type="entry name" value="DUF1003"/>
    <property type="match status" value="1"/>
</dbReference>
<name>A0AB39BCH7_9MICO</name>
<dbReference type="EMBL" id="CP162511">
    <property type="protein sequence ID" value="XDI03767.1"/>
    <property type="molecule type" value="Genomic_DNA"/>
</dbReference>